<dbReference type="InterPro" id="IPR025007">
    <property type="entry name" value="DUF3899"/>
</dbReference>
<name>A0ABY9TBT8_BREBE</name>
<evidence type="ECO:0000313" key="3">
    <source>
        <dbReference type="EMBL" id="WNC16656.1"/>
    </source>
</evidence>
<proteinExistence type="predicted"/>
<sequence>MTKWTYFLLALFVVCGCALGMAAQSAALLPWIDESFLFGLFFLMAGCLALVIRSGFFTAFSRGFKQLKDMFFRKPRVLDSDLYSAHDPSFQRKKEEILRRGTSLMLASGFGLILFSLVLTCFYYV</sequence>
<dbReference type="Pfam" id="PF13038">
    <property type="entry name" value="DUF3899"/>
    <property type="match status" value="1"/>
</dbReference>
<reference evidence="3 4" key="1">
    <citation type="submission" date="2023-09" db="EMBL/GenBank/DDBJ databases">
        <title>Complete Genome and Methylome dissection of Bacillus brevis NEB573 original source of BbsI restriction endonuclease.</title>
        <authorList>
            <person name="Fomenkov A."/>
            <person name="Roberts R.D."/>
        </authorList>
    </citation>
    <scope>NUCLEOTIDE SEQUENCE [LARGE SCALE GENOMIC DNA]</scope>
    <source>
        <strain evidence="3 4">NEB573</strain>
    </source>
</reference>
<dbReference type="Proteomes" id="UP001256827">
    <property type="component" value="Chromosome"/>
</dbReference>
<dbReference type="PROSITE" id="PS51257">
    <property type="entry name" value="PROKAR_LIPOPROTEIN"/>
    <property type="match status" value="1"/>
</dbReference>
<feature type="transmembrane region" description="Helical" evidence="1">
    <location>
        <begin position="102"/>
        <end position="124"/>
    </location>
</feature>
<accession>A0ABY9TBT8</accession>
<keyword evidence="1" id="KW-0472">Membrane</keyword>
<dbReference type="EMBL" id="CP134050">
    <property type="protein sequence ID" value="WNC16656.1"/>
    <property type="molecule type" value="Genomic_DNA"/>
</dbReference>
<feature type="domain" description="DUF3899" evidence="2">
    <location>
        <begin position="32"/>
        <end position="121"/>
    </location>
</feature>
<organism evidence="3 4">
    <name type="scientific">Brevibacillus brevis</name>
    <name type="common">Bacillus brevis</name>
    <dbReference type="NCBI Taxonomy" id="1393"/>
    <lineage>
        <taxon>Bacteria</taxon>
        <taxon>Bacillati</taxon>
        <taxon>Bacillota</taxon>
        <taxon>Bacilli</taxon>
        <taxon>Bacillales</taxon>
        <taxon>Paenibacillaceae</taxon>
        <taxon>Brevibacillus</taxon>
    </lineage>
</organism>
<protein>
    <submittedName>
        <fullName evidence="3">DUF3899 domain-containing protein</fullName>
    </submittedName>
</protein>
<keyword evidence="1" id="KW-1133">Transmembrane helix</keyword>
<feature type="transmembrane region" description="Helical" evidence="1">
    <location>
        <begin position="37"/>
        <end position="60"/>
    </location>
</feature>
<gene>
    <name evidence="3" type="ORF">RGB73_10165</name>
</gene>
<evidence type="ECO:0000256" key="1">
    <source>
        <dbReference type="SAM" id="Phobius"/>
    </source>
</evidence>
<dbReference type="RefSeq" id="WP_310771517.1">
    <property type="nucleotide sequence ID" value="NZ_CP134050.1"/>
</dbReference>
<keyword evidence="4" id="KW-1185">Reference proteome</keyword>
<evidence type="ECO:0000259" key="2">
    <source>
        <dbReference type="Pfam" id="PF13038"/>
    </source>
</evidence>
<evidence type="ECO:0000313" key="4">
    <source>
        <dbReference type="Proteomes" id="UP001256827"/>
    </source>
</evidence>
<keyword evidence="1" id="KW-0812">Transmembrane</keyword>